<dbReference type="Proteomes" id="UP000694865">
    <property type="component" value="Unplaced"/>
</dbReference>
<evidence type="ECO:0000256" key="4">
    <source>
        <dbReference type="SAM" id="MobiDB-lite"/>
    </source>
</evidence>
<dbReference type="PROSITE" id="PS51796">
    <property type="entry name" value="MSS4"/>
    <property type="match status" value="1"/>
</dbReference>
<reference evidence="6 7" key="1">
    <citation type="submission" date="2025-05" db="UniProtKB">
        <authorList>
            <consortium name="RefSeq"/>
        </authorList>
    </citation>
    <scope>IDENTIFICATION</scope>
    <source>
        <tissue evidence="6 7">Testes</tissue>
    </source>
</reference>
<dbReference type="SUPFAM" id="SSF51316">
    <property type="entry name" value="Mss4-like"/>
    <property type="match status" value="1"/>
</dbReference>
<accession>A0ABM0MK60</accession>
<proteinExistence type="predicted"/>
<protein>
    <submittedName>
        <fullName evidence="6">Guanine nucleotide exchange factor MSS4-like isoform X1</fullName>
    </submittedName>
    <submittedName>
        <fullName evidence="7">Guanine nucleotide exchange factor MSS4-like isoform X2</fullName>
    </submittedName>
</protein>
<keyword evidence="5" id="KW-1185">Reference proteome</keyword>
<sequence>MAALDDISTQRRDPPDGEEDKSLQDLLNAEGKNIKSLVCQRCQCKVLRPNLGQHVQKELFLPHMKKKSEQQGAMDGETLKEFWVVDDMYTFENVGFTNTVNDIKYLICADCEVGPIGWHDLSKKKEFYIALDRVHHI</sequence>
<dbReference type="Pfam" id="PF04421">
    <property type="entry name" value="Mss4"/>
    <property type="match status" value="1"/>
</dbReference>
<keyword evidence="2" id="KW-0344">Guanine-nucleotide releasing factor</keyword>
<organism evidence="5 7">
    <name type="scientific">Saccoglossus kowalevskii</name>
    <name type="common">Acorn worm</name>
    <dbReference type="NCBI Taxonomy" id="10224"/>
    <lineage>
        <taxon>Eukaryota</taxon>
        <taxon>Metazoa</taxon>
        <taxon>Hemichordata</taxon>
        <taxon>Enteropneusta</taxon>
        <taxon>Harrimaniidae</taxon>
        <taxon>Saccoglossus</taxon>
    </lineage>
</organism>
<keyword evidence="1" id="KW-0813">Transport</keyword>
<name>A0ABM0MK60_SACKO</name>
<evidence type="ECO:0000313" key="6">
    <source>
        <dbReference type="RefSeq" id="XP_002737952.1"/>
    </source>
</evidence>
<dbReference type="InterPro" id="IPR007515">
    <property type="entry name" value="Mss4"/>
</dbReference>
<evidence type="ECO:0000256" key="1">
    <source>
        <dbReference type="ARBA" id="ARBA00022448"/>
    </source>
</evidence>
<keyword evidence="3" id="KW-0653">Protein transport</keyword>
<dbReference type="Gene3D" id="2.170.150.10">
    <property type="entry name" value="Metal Binding Protein, Guanine Nucleotide Exchange Factor, Chain A"/>
    <property type="match status" value="1"/>
</dbReference>
<evidence type="ECO:0000256" key="2">
    <source>
        <dbReference type="ARBA" id="ARBA00022658"/>
    </source>
</evidence>
<dbReference type="PANTHER" id="PTHR13276">
    <property type="entry name" value="GUANINE NUCLEOTIDE EXCHANGE FACTOR MSS4"/>
    <property type="match status" value="1"/>
</dbReference>
<dbReference type="GeneID" id="100367080"/>
<dbReference type="RefSeq" id="XP_002737952.1">
    <property type="nucleotide sequence ID" value="XM_002737906.2"/>
</dbReference>
<feature type="region of interest" description="Disordered" evidence="4">
    <location>
        <begin position="1"/>
        <end position="21"/>
    </location>
</feature>
<dbReference type="InterPro" id="IPR011057">
    <property type="entry name" value="Mss4-like_sf"/>
</dbReference>
<evidence type="ECO:0000313" key="5">
    <source>
        <dbReference type="Proteomes" id="UP000694865"/>
    </source>
</evidence>
<evidence type="ECO:0000256" key="3">
    <source>
        <dbReference type="ARBA" id="ARBA00022927"/>
    </source>
</evidence>
<dbReference type="PANTHER" id="PTHR13276:SF0">
    <property type="entry name" value="GUANINE NUCLEOTIDE EXCHANGE FACTOR MSS4"/>
    <property type="match status" value="1"/>
</dbReference>
<feature type="compositionally biased region" description="Basic and acidic residues" evidence="4">
    <location>
        <begin position="8"/>
        <end position="21"/>
    </location>
</feature>
<evidence type="ECO:0000313" key="7">
    <source>
        <dbReference type="RefSeq" id="XP_006820401.1"/>
    </source>
</evidence>
<gene>
    <name evidence="6 7" type="primary">LOC100367080</name>
</gene>
<dbReference type="RefSeq" id="XP_006820401.1">
    <property type="nucleotide sequence ID" value="XM_006820338.1"/>
</dbReference>
<dbReference type="InterPro" id="IPR011323">
    <property type="entry name" value="Mss4/transl-control_tumour"/>
</dbReference>